<dbReference type="Gene3D" id="2.40.50.100">
    <property type="match status" value="1"/>
</dbReference>
<dbReference type="Proteomes" id="UP000052237">
    <property type="component" value="Unassembled WGS sequence"/>
</dbReference>
<evidence type="ECO:0000259" key="5">
    <source>
        <dbReference type="Pfam" id="PF25944"/>
    </source>
</evidence>
<feature type="domain" description="YknX-like C-terminal permuted SH3-like" evidence="6">
    <location>
        <begin position="298"/>
        <end position="364"/>
    </location>
</feature>
<evidence type="ECO:0000313" key="8">
    <source>
        <dbReference type="Proteomes" id="UP000052237"/>
    </source>
</evidence>
<evidence type="ECO:0000313" key="7">
    <source>
        <dbReference type="EMBL" id="CUU80762.1"/>
    </source>
</evidence>
<evidence type="ECO:0000259" key="6">
    <source>
        <dbReference type="Pfam" id="PF25989"/>
    </source>
</evidence>
<dbReference type="Pfam" id="PF25876">
    <property type="entry name" value="HH_MFP_RND"/>
    <property type="match status" value="1"/>
</dbReference>
<feature type="domain" description="Multidrug resistance protein MdtA-like beta-barrel" evidence="5">
    <location>
        <begin position="208"/>
        <end position="289"/>
    </location>
</feature>
<comment type="caution">
    <text evidence="7">The sequence shown here is derived from an EMBL/GenBank/DDBJ whole genome shotgun (WGS) entry which is preliminary data.</text>
</comment>
<dbReference type="SUPFAM" id="SSF111369">
    <property type="entry name" value="HlyD-like secretion proteins"/>
    <property type="match status" value="1"/>
</dbReference>
<dbReference type="InterPro" id="IPR058624">
    <property type="entry name" value="MdtA-like_HH"/>
</dbReference>
<dbReference type="Gene3D" id="1.10.287.470">
    <property type="entry name" value="Helix hairpin bin"/>
    <property type="match status" value="1"/>
</dbReference>
<evidence type="ECO:0000256" key="1">
    <source>
        <dbReference type="ARBA" id="ARBA00009477"/>
    </source>
</evidence>
<dbReference type="InterPro" id="IPR058626">
    <property type="entry name" value="MdtA-like_b-barrel"/>
</dbReference>
<dbReference type="PANTHER" id="PTHR30158:SF3">
    <property type="entry name" value="MULTIDRUG EFFLUX PUMP SUBUNIT ACRA-RELATED"/>
    <property type="match status" value="1"/>
</dbReference>
<dbReference type="NCBIfam" id="TIGR01730">
    <property type="entry name" value="RND_mfp"/>
    <property type="match status" value="1"/>
</dbReference>
<dbReference type="Pfam" id="PF25917">
    <property type="entry name" value="BSH_RND"/>
    <property type="match status" value="1"/>
</dbReference>
<dbReference type="PANTHER" id="PTHR30158">
    <property type="entry name" value="ACRA/E-RELATED COMPONENT OF DRUG EFFLUX TRANSPORTER"/>
    <property type="match status" value="1"/>
</dbReference>
<evidence type="ECO:0000256" key="2">
    <source>
        <dbReference type="SAM" id="SignalP"/>
    </source>
</evidence>
<keyword evidence="8" id="KW-1185">Reference proteome</keyword>
<dbReference type="GO" id="GO:0005886">
    <property type="term" value="C:plasma membrane"/>
    <property type="evidence" value="ECO:0007669"/>
    <property type="project" value="TreeGrafter"/>
</dbReference>
<keyword evidence="2" id="KW-0732">Signal</keyword>
<feature type="domain" description="Multidrug resistance protein MdtA-like barrel-sandwich hybrid" evidence="4">
    <location>
        <begin position="64"/>
        <end position="196"/>
    </location>
</feature>
<evidence type="ECO:0000259" key="4">
    <source>
        <dbReference type="Pfam" id="PF25917"/>
    </source>
</evidence>
<feature type="signal peptide" evidence="2">
    <location>
        <begin position="1"/>
        <end position="22"/>
    </location>
</feature>
<protein>
    <submittedName>
        <fullName evidence="7">CmeA</fullName>
    </submittedName>
</protein>
<evidence type="ECO:0000259" key="3">
    <source>
        <dbReference type="Pfam" id="PF25876"/>
    </source>
</evidence>
<sequence>MNKLYKLAILAASLIVTGCSNANEKNAGNTSQMPTLPVGVIEVSQGTIPITLEFSGQTTSDMDVILRAKVTGTIEEQFFKAGASVKKGDKLYLIDQAKYKAAYDTALANLKVSEANYKNASTDFERSKKLYEQNAISQKEYDTSKAAYESANATVLASKATLQTAKIDLDYSVVTAPFSGVLGDTLKDVGSYVSPSDGELVRLTKLDPIFVQFAISDVDKLDIAQKLQDKEWEQLNSLVTMKYEGTIYNGTLSFIDNVIDETSGTVNAKAKFDNNNTAIRPGAFTKVNVYGFYQKNGFKIPQVAILQDLVNPFVYTVQDGKVAKNPIKIVSQDATSAIISSGLKQGDQLIVDNFKKIKVGQPVKPVPMDKGGK</sequence>
<gene>
    <name evidence="7" type="primary">bepF</name>
    <name evidence="7" type="ORF">ERS686654_01211</name>
</gene>
<proteinExistence type="inferred from homology"/>
<dbReference type="GO" id="GO:0046677">
    <property type="term" value="P:response to antibiotic"/>
    <property type="evidence" value="ECO:0007669"/>
    <property type="project" value="TreeGrafter"/>
</dbReference>
<dbReference type="Pfam" id="PF25944">
    <property type="entry name" value="Beta-barrel_RND"/>
    <property type="match status" value="1"/>
</dbReference>
<dbReference type="Gene3D" id="2.40.420.20">
    <property type="match status" value="1"/>
</dbReference>
<dbReference type="InterPro" id="IPR058625">
    <property type="entry name" value="MdtA-like_BSH"/>
</dbReference>
<dbReference type="RefSeq" id="WP_059435172.1">
    <property type="nucleotide sequence ID" value="NZ_FAVB01000002.1"/>
</dbReference>
<reference evidence="7 8" key="1">
    <citation type="submission" date="2015-11" db="EMBL/GenBank/DDBJ databases">
        <authorList>
            <consortium name="Pathogen Informatics"/>
        </authorList>
    </citation>
    <scope>NUCLEOTIDE SEQUENCE [LARGE SCALE GENOMIC DNA]</scope>
    <source>
        <strain evidence="7 8">006A-0059</strain>
    </source>
</reference>
<dbReference type="EMBL" id="FAVB01000002">
    <property type="protein sequence ID" value="CUU80762.1"/>
    <property type="molecule type" value="Genomic_DNA"/>
</dbReference>
<feature type="domain" description="Multidrug resistance protein MdtA-like alpha-helical hairpin" evidence="3">
    <location>
        <begin position="103"/>
        <end position="172"/>
    </location>
</feature>
<dbReference type="PROSITE" id="PS51257">
    <property type="entry name" value="PROKAR_LIPOPROTEIN"/>
    <property type="match status" value="1"/>
</dbReference>
<dbReference type="GO" id="GO:0030313">
    <property type="term" value="C:cell envelope"/>
    <property type="evidence" value="ECO:0007669"/>
    <property type="project" value="UniProtKB-SubCell"/>
</dbReference>
<name>A0A0S4S3Y3_CAMHY</name>
<dbReference type="Gene3D" id="2.40.30.170">
    <property type="match status" value="1"/>
</dbReference>
<accession>A0A0S4S3Y3</accession>
<feature type="chain" id="PRO_5006627034" evidence="2">
    <location>
        <begin position="23"/>
        <end position="373"/>
    </location>
</feature>
<comment type="similarity">
    <text evidence="1">Belongs to the membrane fusion protein (MFP) (TC 8.A.1) family.</text>
</comment>
<organism evidence="7 8">
    <name type="scientific">Campylobacter hyointestinalis subsp. hyointestinalis</name>
    <dbReference type="NCBI Taxonomy" id="91352"/>
    <lineage>
        <taxon>Bacteria</taxon>
        <taxon>Pseudomonadati</taxon>
        <taxon>Campylobacterota</taxon>
        <taxon>Epsilonproteobacteria</taxon>
        <taxon>Campylobacterales</taxon>
        <taxon>Campylobacteraceae</taxon>
        <taxon>Campylobacter</taxon>
    </lineage>
</organism>
<dbReference type="Pfam" id="PF25989">
    <property type="entry name" value="YknX_C"/>
    <property type="match status" value="1"/>
</dbReference>
<dbReference type="AlphaFoldDB" id="A0A0S4S3Y3"/>
<dbReference type="GO" id="GO:0022857">
    <property type="term" value="F:transmembrane transporter activity"/>
    <property type="evidence" value="ECO:0007669"/>
    <property type="project" value="InterPro"/>
</dbReference>
<dbReference type="InterPro" id="IPR058637">
    <property type="entry name" value="YknX-like_C"/>
</dbReference>
<dbReference type="InterPro" id="IPR006143">
    <property type="entry name" value="RND_pump_MFP"/>
</dbReference>